<dbReference type="GO" id="GO:0051603">
    <property type="term" value="P:proteolysis involved in protein catabolic process"/>
    <property type="evidence" value="ECO:0007669"/>
    <property type="project" value="TreeGrafter"/>
</dbReference>
<dbReference type="AlphaFoldDB" id="A0AAV5RLY8"/>
<sequence>MVLNILASLSLASAAVQTVQLNRVPNAEIYADHRSFASHLSQLALKYAGIIDVTINELALTLDTEPQYDVVGDVDSEDTVSLPLTNYANAQYFADISLGTPPQVFKVILDTGSSNLWVPSEKCSSIACYLHSRYASEDSSSYKVNDTDFSITYGSGSVSGKLSEDVLSLGGLIIENQVFGEATSEPGLTFAFGKFDGILGLGYDSISVQHTVPPIYNAIEQGLLDEPKFAFHLAYDGEDNGGTATFGGVDESLFKGDITYLPVRRKAYWEVKFDALALGNEKTDLNIGAVIDTGTSLITLPSDLAEILNMEIGAEKSWSGQYTIDCAKREVLPNLTFTFDGYDFEITPYDYILDLGGSCISTITAMDIPEPAGPLAIIGDAFLRKFYSVYDLGNDAVGLAEAVH</sequence>
<evidence type="ECO:0000256" key="2">
    <source>
        <dbReference type="ARBA" id="ARBA00007447"/>
    </source>
</evidence>
<evidence type="ECO:0000256" key="11">
    <source>
        <dbReference type="PIRSR" id="PIRSR601461-1"/>
    </source>
</evidence>
<dbReference type="EMBL" id="BTGC01000008">
    <property type="protein sequence ID" value="GMM52262.1"/>
    <property type="molecule type" value="Genomic_DNA"/>
</dbReference>
<feature type="active site" evidence="11">
    <location>
        <position position="110"/>
    </location>
</feature>
<evidence type="ECO:0000256" key="6">
    <source>
        <dbReference type="ARBA" id="ARBA00022750"/>
    </source>
</evidence>
<dbReference type="PROSITE" id="PS00141">
    <property type="entry name" value="ASP_PROTEASE"/>
    <property type="match status" value="2"/>
</dbReference>
<evidence type="ECO:0000256" key="7">
    <source>
        <dbReference type="ARBA" id="ARBA00022801"/>
    </source>
</evidence>
<dbReference type="InterPro" id="IPR021109">
    <property type="entry name" value="Peptidase_aspartic_dom_sf"/>
</dbReference>
<dbReference type="SUPFAM" id="SSF50630">
    <property type="entry name" value="Acid proteases"/>
    <property type="match status" value="1"/>
</dbReference>
<evidence type="ECO:0000256" key="4">
    <source>
        <dbReference type="ARBA" id="ARBA00022670"/>
    </source>
</evidence>
<evidence type="ECO:0000256" key="3">
    <source>
        <dbReference type="ARBA" id="ARBA00022554"/>
    </source>
</evidence>
<feature type="disulfide bond" evidence="12">
    <location>
        <begin position="123"/>
        <end position="128"/>
    </location>
</feature>
<evidence type="ECO:0000256" key="1">
    <source>
        <dbReference type="ARBA" id="ARBA00004116"/>
    </source>
</evidence>
<keyword evidence="17" id="KW-1185">Reference proteome</keyword>
<evidence type="ECO:0000256" key="9">
    <source>
        <dbReference type="ARBA" id="ARBA00023180"/>
    </source>
</evidence>
<dbReference type="InterPro" id="IPR001969">
    <property type="entry name" value="Aspartic_peptidase_AS"/>
</dbReference>
<name>A0AAV5RLY8_STABA</name>
<reference evidence="16 17" key="1">
    <citation type="journal article" date="2023" name="Elife">
        <title>Identification of key yeast species and microbe-microbe interactions impacting larval growth of Drosophila in the wild.</title>
        <authorList>
            <person name="Mure A."/>
            <person name="Sugiura Y."/>
            <person name="Maeda R."/>
            <person name="Honda K."/>
            <person name="Sakurai N."/>
            <person name="Takahashi Y."/>
            <person name="Watada M."/>
            <person name="Katoh T."/>
            <person name="Gotoh A."/>
            <person name="Gotoh Y."/>
            <person name="Taniguchi I."/>
            <person name="Nakamura K."/>
            <person name="Hayashi T."/>
            <person name="Katayama T."/>
            <person name="Uemura T."/>
            <person name="Hattori Y."/>
        </authorList>
    </citation>
    <scope>NUCLEOTIDE SEQUENCE [LARGE SCALE GENOMIC DNA]</scope>
    <source>
        <strain evidence="16 17">SB-73</strain>
    </source>
</reference>
<accession>A0AAV5RLY8</accession>
<dbReference type="InterPro" id="IPR033121">
    <property type="entry name" value="PEPTIDASE_A1"/>
</dbReference>
<dbReference type="GO" id="GO:0004190">
    <property type="term" value="F:aspartic-type endopeptidase activity"/>
    <property type="evidence" value="ECO:0007669"/>
    <property type="project" value="UniProtKB-KW"/>
</dbReference>
<protein>
    <recommendedName>
        <fullName evidence="10">Aspartate protease</fullName>
    </recommendedName>
</protein>
<dbReference type="PANTHER" id="PTHR47966">
    <property type="entry name" value="BETA-SITE APP-CLEAVING ENZYME, ISOFORM A-RELATED"/>
    <property type="match status" value="1"/>
</dbReference>
<keyword evidence="7 13" id="KW-0378">Hydrolase</keyword>
<dbReference type="PROSITE" id="PS51767">
    <property type="entry name" value="PEPTIDASE_A1"/>
    <property type="match status" value="1"/>
</dbReference>
<keyword evidence="6 13" id="KW-0064">Aspartyl protease</keyword>
<comment type="caution">
    <text evidence="16">The sequence shown here is derived from an EMBL/GenBank/DDBJ whole genome shotgun (WGS) entry which is preliminary data.</text>
</comment>
<dbReference type="Proteomes" id="UP001362899">
    <property type="component" value="Unassembled WGS sequence"/>
</dbReference>
<keyword evidence="3" id="KW-0926">Vacuole</keyword>
<organism evidence="16 17">
    <name type="scientific">Starmerella bacillaris</name>
    <name type="common">Yeast</name>
    <name type="synonym">Candida zemplinina</name>
    <dbReference type="NCBI Taxonomy" id="1247836"/>
    <lineage>
        <taxon>Eukaryota</taxon>
        <taxon>Fungi</taxon>
        <taxon>Dikarya</taxon>
        <taxon>Ascomycota</taxon>
        <taxon>Saccharomycotina</taxon>
        <taxon>Dipodascomycetes</taxon>
        <taxon>Dipodascales</taxon>
        <taxon>Trichomonascaceae</taxon>
        <taxon>Starmerella</taxon>
    </lineage>
</organism>
<keyword evidence="4 13" id="KW-0645">Protease</keyword>
<keyword evidence="9" id="KW-0325">Glycoprotein</keyword>
<dbReference type="Pfam" id="PF00026">
    <property type="entry name" value="Asp"/>
    <property type="match status" value="1"/>
</dbReference>
<evidence type="ECO:0000256" key="13">
    <source>
        <dbReference type="RuleBase" id="RU000454"/>
    </source>
</evidence>
<dbReference type="InterPro" id="IPR001461">
    <property type="entry name" value="Aspartic_peptidase_A1"/>
</dbReference>
<evidence type="ECO:0000313" key="17">
    <source>
        <dbReference type="Proteomes" id="UP001362899"/>
    </source>
</evidence>
<feature type="chain" id="PRO_5043316119" description="Aspartate protease" evidence="14">
    <location>
        <begin position="19"/>
        <end position="404"/>
    </location>
</feature>
<evidence type="ECO:0000259" key="15">
    <source>
        <dbReference type="PROSITE" id="PS51767"/>
    </source>
</evidence>
<comment type="similarity">
    <text evidence="2 13">Belongs to the peptidase A1 family.</text>
</comment>
<keyword evidence="5 14" id="KW-0732">Signal</keyword>
<proteinExistence type="inferred from homology"/>
<evidence type="ECO:0000256" key="14">
    <source>
        <dbReference type="SAM" id="SignalP"/>
    </source>
</evidence>
<evidence type="ECO:0000256" key="8">
    <source>
        <dbReference type="ARBA" id="ARBA00023157"/>
    </source>
</evidence>
<dbReference type="FunFam" id="2.40.70.10:FF:000002">
    <property type="entry name" value="Vacuolar aspartic proteinase"/>
    <property type="match status" value="1"/>
</dbReference>
<dbReference type="PRINTS" id="PR00792">
    <property type="entry name" value="PEPSIN"/>
</dbReference>
<evidence type="ECO:0000256" key="10">
    <source>
        <dbReference type="ARBA" id="ARBA00042718"/>
    </source>
</evidence>
<dbReference type="PANTHER" id="PTHR47966:SF51">
    <property type="entry name" value="BETA-SITE APP-CLEAVING ENZYME, ISOFORM A-RELATED"/>
    <property type="match status" value="1"/>
</dbReference>
<feature type="domain" description="Peptidase A1" evidence="15">
    <location>
        <begin position="92"/>
        <end position="400"/>
    </location>
</feature>
<gene>
    <name evidence="16" type="ORF">DASB73_032250</name>
</gene>
<keyword evidence="8 12" id="KW-1015">Disulfide bond</keyword>
<comment type="subcellular location">
    <subcellularLocation>
        <location evidence="1">Vacuole</location>
    </subcellularLocation>
</comment>
<evidence type="ECO:0000256" key="5">
    <source>
        <dbReference type="ARBA" id="ARBA00022729"/>
    </source>
</evidence>
<dbReference type="GO" id="GO:0000324">
    <property type="term" value="C:fungal-type vacuole"/>
    <property type="evidence" value="ECO:0007669"/>
    <property type="project" value="TreeGrafter"/>
</dbReference>
<feature type="signal peptide" evidence="14">
    <location>
        <begin position="1"/>
        <end position="18"/>
    </location>
</feature>
<evidence type="ECO:0000256" key="12">
    <source>
        <dbReference type="PIRSR" id="PIRSR601461-2"/>
    </source>
</evidence>
<dbReference type="Gene3D" id="2.40.70.10">
    <property type="entry name" value="Acid Proteases"/>
    <property type="match status" value="2"/>
</dbReference>
<feature type="active site" evidence="11">
    <location>
        <position position="292"/>
    </location>
</feature>
<evidence type="ECO:0000313" key="16">
    <source>
        <dbReference type="EMBL" id="GMM52262.1"/>
    </source>
</evidence>
<feature type="disulfide bond" evidence="12">
    <location>
        <begin position="326"/>
        <end position="359"/>
    </location>
</feature>
<dbReference type="FunFam" id="2.40.70.10:FF:000036">
    <property type="entry name" value="Vacuolar aspartic protease"/>
    <property type="match status" value="1"/>
</dbReference>